<sequence>MANLRYSDKHNMVAFLKKPTKSVGFTEIVDFFKGTSLRTLANKIQELAASIDNKEHTITKASIRSQLKLEDATAWGEAEAVEVRGSRGVGWILGRGKRGARVVVEVRLVQLERTAVGGSLREVWGKGRHKMLECSAYRGLTSIGWVVSRTIEGRAGAQGGPMESNRGERYVSCLYQDAGSSIPDQQNEATTTQWGGLKHEGLQQPPLLRCLGWTVARSASKDKDIGIGMDFLIVQQKSDPNMLNVKVNPGSGQE</sequence>
<reference evidence="1" key="1">
    <citation type="journal article" date="2022" name="Int. J. Mol. Sci.">
        <title>Draft Genome of Tanacetum Coccineum: Genomic Comparison of Closely Related Tanacetum-Family Plants.</title>
        <authorList>
            <person name="Yamashiro T."/>
            <person name="Shiraishi A."/>
            <person name="Nakayama K."/>
            <person name="Satake H."/>
        </authorList>
    </citation>
    <scope>NUCLEOTIDE SEQUENCE</scope>
</reference>
<reference evidence="1" key="2">
    <citation type="submission" date="2022-01" db="EMBL/GenBank/DDBJ databases">
        <authorList>
            <person name="Yamashiro T."/>
            <person name="Shiraishi A."/>
            <person name="Satake H."/>
            <person name="Nakayama K."/>
        </authorList>
    </citation>
    <scope>NUCLEOTIDE SEQUENCE</scope>
</reference>
<protein>
    <submittedName>
        <fullName evidence="1">Uncharacterized protein</fullName>
    </submittedName>
</protein>
<evidence type="ECO:0000313" key="1">
    <source>
        <dbReference type="EMBL" id="GJT27414.1"/>
    </source>
</evidence>
<evidence type="ECO:0000313" key="2">
    <source>
        <dbReference type="Proteomes" id="UP001151760"/>
    </source>
</evidence>
<accession>A0ABQ5CRG2</accession>
<name>A0ABQ5CRG2_9ASTR</name>
<dbReference type="Proteomes" id="UP001151760">
    <property type="component" value="Unassembled WGS sequence"/>
</dbReference>
<dbReference type="EMBL" id="BQNB010014375">
    <property type="protein sequence ID" value="GJT27414.1"/>
    <property type="molecule type" value="Genomic_DNA"/>
</dbReference>
<gene>
    <name evidence="1" type="ORF">Tco_0907689</name>
</gene>
<keyword evidence="2" id="KW-1185">Reference proteome</keyword>
<organism evidence="1 2">
    <name type="scientific">Tanacetum coccineum</name>
    <dbReference type="NCBI Taxonomy" id="301880"/>
    <lineage>
        <taxon>Eukaryota</taxon>
        <taxon>Viridiplantae</taxon>
        <taxon>Streptophyta</taxon>
        <taxon>Embryophyta</taxon>
        <taxon>Tracheophyta</taxon>
        <taxon>Spermatophyta</taxon>
        <taxon>Magnoliopsida</taxon>
        <taxon>eudicotyledons</taxon>
        <taxon>Gunneridae</taxon>
        <taxon>Pentapetalae</taxon>
        <taxon>asterids</taxon>
        <taxon>campanulids</taxon>
        <taxon>Asterales</taxon>
        <taxon>Asteraceae</taxon>
        <taxon>Asteroideae</taxon>
        <taxon>Anthemideae</taxon>
        <taxon>Anthemidinae</taxon>
        <taxon>Tanacetum</taxon>
    </lineage>
</organism>
<proteinExistence type="predicted"/>
<comment type="caution">
    <text evidence="1">The sequence shown here is derived from an EMBL/GenBank/DDBJ whole genome shotgun (WGS) entry which is preliminary data.</text>
</comment>